<accession>A0A4U0V1M4</accession>
<dbReference type="GO" id="GO:0008033">
    <property type="term" value="P:tRNA processing"/>
    <property type="evidence" value="ECO:0007669"/>
    <property type="project" value="UniProtKB-KW"/>
</dbReference>
<dbReference type="Proteomes" id="UP000310066">
    <property type="component" value="Unassembled WGS sequence"/>
</dbReference>
<dbReference type="InterPro" id="IPR036602">
    <property type="entry name" value="tRNA_yW-synthesising-like_sf"/>
</dbReference>
<comment type="catalytic activity">
    <reaction evidence="8">
        <text>4-demethyl-7-[(3S)-3-amino-3-carboxypropyl]wyosine(37) in tRNA(Phe) + S-adenosyl-L-methionine = 7-[(3S)-3-amino-3-carboxypropyl]wyosine(37) in tRNA(Phe) + S-adenosyl-L-homocysteine + H(+)</text>
        <dbReference type="Rhea" id="RHEA:36635"/>
        <dbReference type="Rhea" id="RHEA-COMP:10378"/>
        <dbReference type="Rhea" id="RHEA-COMP:10379"/>
        <dbReference type="ChEBI" id="CHEBI:15378"/>
        <dbReference type="ChEBI" id="CHEBI:57856"/>
        <dbReference type="ChEBI" id="CHEBI:59789"/>
        <dbReference type="ChEBI" id="CHEBI:73543"/>
        <dbReference type="ChEBI" id="CHEBI:73550"/>
        <dbReference type="EC" id="2.1.1.282"/>
    </reaction>
</comment>
<keyword evidence="6" id="KW-0819">tRNA processing</keyword>
<evidence type="ECO:0000313" key="10">
    <source>
        <dbReference type="EMBL" id="TKA42263.1"/>
    </source>
</evidence>
<dbReference type="SUPFAM" id="SSF111278">
    <property type="entry name" value="SSo0622-like"/>
    <property type="match status" value="1"/>
</dbReference>
<evidence type="ECO:0000256" key="6">
    <source>
        <dbReference type="ARBA" id="ARBA00022694"/>
    </source>
</evidence>
<comment type="caution">
    <text evidence="10">The sequence shown here is derived from an EMBL/GenBank/DDBJ whole genome shotgun (WGS) entry which is preliminary data.</text>
</comment>
<protein>
    <recommendedName>
        <fullName evidence="2">tRNA(Phe) 7-[(3-amino-3-carboxypropyl)-4-demethylwyosine(37)-N(4)]-methyltransferase</fullName>
        <ecNumber evidence="2">2.1.1.282</ecNumber>
    </recommendedName>
    <alternativeName>
        <fullName evidence="7">tRNA(Phe) 7-((3-amino-3-carboxypropyl)-4-demethylwyosine(37)-N(4))-methyltransferase</fullName>
    </alternativeName>
</protein>
<keyword evidence="3" id="KW-0489">Methyltransferase</keyword>
<feature type="domain" description="tRNA wybutosine-synthesizing protein" evidence="9">
    <location>
        <begin position="8"/>
        <end position="123"/>
    </location>
</feature>
<gene>
    <name evidence="10" type="ORF">B0A54_07351</name>
</gene>
<dbReference type="AlphaFoldDB" id="A0A4U0V1M4"/>
<dbReference type="GO" id="GO:0032259">
    <property type="term" value="P:methylation"/>
    <property type="evidence" value="ECO:0007669"/>
    <property type="project" value="UniProtKB-KW"/>
</dbReference>
<evidence type="ECO:0000256" key="5">
    <source>
        <dbReference type="ARBA" id="ARBA00022691"/>
    </source>
</evidence>
<dbReference type="OrthoDB" id="263283at2759"/>
<evidence type="ECO:0000256" key="4">
    <source>
        <dbReference type="ARBA" id="ARBA00022679"/>
    </source>
</evidence>
<dbReference type="EMBL" id="NAJP01000024">
    <property type="protein sequence ID" value="TKA42263.1"/>
    <property type="molecule type" value="Genomic_DNA"/>
</dbReference>
<evidence type="ECO:0000256" key="2">
    <source>
        <dbReference type="ARBA" id="ARBA00012750"/>
    </source>
</evidence>
<sequence length="140" mass="15384">MPASFDVRKAKILSELDTPDEQYEDLSPKGSVDSGIRDLILEINTLAQYVTTSSCAGRVSAYLEGTKGAKGGGQWLFTSHDAVDVPVADGAVYKLMGLESAEVAAPIEAEEARFVHLKFEPMVGRFSYFLLLRYTWLSLF</sequence>
<dbReference type="Pfam" id="PF02676">
    <property type="entry name" value="TYW3"/>
    <property type="match status" value="1"/>
</dbReference>
<name>A0A4U0V1M4_9PEZI</name>
<evidence type="ECO:0000259" key="9">
    <source>
        <dbReference type="Pfam" id="PF02676"/>
    </source>
</evidence>
<evidence type="ECO:0000256" key="1">
    <source>
        <dbReference type="ARBA" id="ARBA00008569"/>
    </source>
</evidence>
<comment type="similarity">
    <text evidence="1">Belongs to the TYW3 family.</text>
</comment>
<evidence type="ECO:0000256" key="8">
    <source>
        <dbReference type="ARBA" id="ARBA00049202"/>
    </source>
</evidence>
<dbReference type="PANTHER" id="PTHR48418:SF1">
    <property type="entry name" value="TRNA WYBUTOSINE-SYNTHESIZING PROTEIN 3"/>
    <property type="match status" value="1"/>
</dbReference>
<proteinExistence type="inferred from homology"/>
<dbReference type="STRING" id="329885.A0A4U0V1M4"/>
<dbReference type="PANTHER" id="PTHR48418">
    <property type="entry name" value="TRNA WYBUTOSINE-SYNTHESIZING PROTEIN 3"/>
    <property type="match status" value="1"/>
</dbReference>
<dbReference type="EC" id="2.1.1.282" evidence="2"/>
<evidence type="ECO:0000313" key="11">
    <source>
        <dbReference type="Proteomes" id="UP000310066"/>
    </source>
</evidence>
<dbReference type="Gene3D" id="3.30.1960.10">
    <property type="entry name" value="tRNA wybutosine-synthesizing-like"/>
    <property type="match status" value="1"/>
</dbReference>
<organism evidence="10 11">
    <name type="scientific">Friedmanniomyces endolithicus</name>
    <dbReference type="NCBI Taxonomy" id="329885"/>
    <lineage>
        <taxon>Eukaryota</taxon>
        <taxon>Fungi</taxon>
        <taxon>Dikarya</taxon>
        <taxon>Ascomycota</taxon>
        <taxon>Pezizomycotina</taxon>
        <taxon>Dothideomycetes</taxon>
        <taxon>Dothideomycetidae</taxon>
        <taxon>Mycosphaerellales</taxon>
        <taxon>Teratosphaeriaceae</taxon>
        <taxon>Friedmanniomyces</taxon>
    </lineage>
</organism>
<keyword evidence="4" id="KW-0808">Transferase</keyword>
<reference evidence="10 11" key="1">
    <citation type="submission" date="2017-03" db="EMBL/GenBank/DDBJ databases">
        <title>Genomes of endolithic fungi from Antarctica.</title>
        <authorList>
            <person name="Coleine C."/>
            <person name="Masonjones S."/>
            <person name="Stajich J.E."/>
        </authorList>
    </citation>
    <scope>NUCLEOTIDE SEQUENCE [LARGE SCALE GENOMIC DNA]</scope>
    <source>
        <strain evidence="10 11">CCFEE 5311</strain>
    </source>
</reference>
<evidence type="ECO:0000256" key="7">
    <source>
        <dbReference type="ARBA" id="ARBA00030554"/>
    </source>
</evidence>
<keyword evidence="5" id="KW-0949">S-adenosyl-L-methionine</keyword>
<dbReference type="GO" id="GO:0008168">
    <property type="term" value="F:methyltransferase activity"/>
    <property type="evidence" value="ECO:0007669"/>
    <property type="project" value="UniProtKB-KW"/>
</dbReference>
<evidence type="ECO:0000256" key="3">
    <source>
        <dbReference type="ARBA" id="ARBA00022603"/>
    </source>
</evidence>
<dbReference type="InterPro" id="IPR003827">
    <property type="entry name" value="tRNA_yW-synthesising"/>
</dbReference>